<dbReference type="EMBL" id="LUGG01000023">
    <property type="protein sequence ID" value="OBZ67799.1"/>
    <property type="molecule type" value="Genomic_DNA"/>
</dbReference>
<dbReference type="Proteomes" id="UP000092993">
    <property type="component" value="Unassembled WGS sequence"/>
</dbReference>
<reference evidence="1 2" key="1">
    <citation type="submission" date="2016-03" db="EMBL/GenBank/DDBJ databases">
        <title>Whole genome sequencing of Grifola frondosa 9006-11.</title>
        <authorList>
            <person name="Min B."/>
            <person name="Park H."/>
            <person name="Kim J.-G."/>
            <person name="Cho H."/>
            <person name="Oh Y.-L."/>
            <person name="Kong W.-S."/>
            <person name="Choi I.-G."/>
        </authorList>
    </citation>
    <scope>NUCLEOTIDE SEQUENCE [LARGE SCALE GENOMIC DNA]</scope>
    <source>
        <strain evidence="1 2">9006-11</strain>
    </source>
</reference>
<gene>
    <name evidence="1" type="ORF">A0H81_12082</name>
</gene>
<accession>A0A1C7LV22</accession>
<organism evidence="1 2">
    <name type="scientific">Grifola frondosa</name>
    <name type="common">Maitake</name>
    <name type="synonym">Polyporus frondosus</name>
    <dbReference type="NCBI Taxonomy" id="5627"/>
    <lineage>
        <taxon>Eukaryota</taxon>
        <taxon>Fungi</taxon>
        <taxon>Dikarya</taxon>
        <taxon>Basidiomycota</taxon>
        <taxon>Agaricomycotina</taxon>
        <taxon>Agaricomycetes</taxon>
        <taxon>Polyporales</taxon>
        <taxon>Grifolaceae</taxon>
        <taxon>Grifola</taxon>
    </lineage>
</organism>
<proteinExistence type="predicted"/>
<comment type="caution">
    <text evidence="1">The sequence shown here is derived from an EMBL/GenBank/DDBJ whole genome shotgun (WGS) entry which is preliminary data.</text>
</comment>
<dbReference type="AlphaFoldDB" id="A0A1C7LV22"/>
<protein>
    <submittedName>
        <fullName evidence="1">Uncharacterized protein</fullName>
    </submittedName>
</protein>
<name>A0A1C7LV22_GRIFR</name>
<sequence>MQVNSKAGPPTHSVHLHNSIGLLPRLSQDYVPCADTPGSVPTFTPLPEYPVSTENYANKSPSARERRLASKAPSRVRTAAHDCSWTFSAAISPIATTFRWIVVLNLHRRDALTCRPFSAARARHVVDLKKPASSSRSSYAPNNFHQIN</sequence>
<evidence type="ECO:0000313" key="2">
    <source>
        <dbReference type="Proteomes" id="UP000092993"/>
    </source>
</evidence>
<keyword evidence="2" id="KW-1185">Reference proteome</keyword>
<evidence type="ECO:0000313" key="1">
    <source>
        <dbReference type="EMBL" id="OBZ67799.1"/>
    </source>
</evidence>